<evidence type="ECO:0000256" key="11">
    <source>
        <dbReference type="ARBA" id="ARBA00055020"/>
    </source>
</evidence>
<dbReference type="Proteomes" id="UP001190926">
    <property type="component" value="Unassembled WGS sequence"/>
</dbReference>
<dbReference type="CDD" id="cd00202">
    <property type="entry name" value="ZnF_GATA"/>
    <property type="match status" value="1"/>
</dbReference>
<keyword evidence="15" id="KW-1185">Reference proteome</keyword>
<evidence type="ECO:0000313" key="15">
    <source>
        <dbReference type="Proteomes" id="UP001190926"/>
    </source>
</evidence>
<evidence type="ECO:0000256" key="6">
    <source>
        <dbReference type="ARBA" id="ARBA00023015"/>
    </source>
</evidence>
<keyword evidence="5" id="KW-0862">Zinc</keyword>
<dbReference type="Pfam" id="PF00320">
    <property type="entry name" value="GATA"/>
    <property type="match status" value="1"/>
</dbReference>
<keyword evidence="4 12" id="KW-0863">Zinc-finger</keyword>
<dbReference type="GO" id="GO:0006355">
    <property type="term" value="P:regulation of DNA-templated transcription"/>
    <property type="evidence" value="ECO:0007669"/>
    <property type="project" value="InterPro"/>
</dbReference>
<dbReference type="SMART" id="SM00401">
    <property type="entry name" value="ZnF_GATA"/>
    <property type="match status" value="1"/>
</dbReference>
<dbReference type="Gene3D" id="3.30.50.10">
    <property type="entry name" value="Erythroid Transcription Factor GATA-1, subunit A"/>
    <property type="match status" value="1"/>
</dbReference>
<dbReference type="InterPro" id="IPR000679">
    <property type="entry name" value="Znf_GATA"/>
</dbReference>
<keyword evidence="7" id="KW-0238">DNA-binding</keyword>
<gene>
    <name evidence="14" type="ORF">C2S53_007222</name>
</gene>
<dbReference type="GO" id="GO:0005634">
    <property type="term" value="C:nucleus"/>
    <property type="evidence" value="ECO:0007669"/>
    <property type="project" value="UniProtKB-SubCell"/>
</dbReference>
<evidence type="ECO:0000256" key="12">
    <source>
        <dbReference type="PROSITE-ProRule" id="PRU00094"/>
    </source>
</evidence>
<accession>A0AAD4PB52</accession>
<comment type="caution">
    <text evidence="14">The sequence shown here is derived from an EMBL/GenBank/DDBJ whole genome shotgun (WGS) entry which is preliminary data.</text>
</comment>
<evidence type="ECO:0000256" key="2">
    <source>
        <dbReference type="ARBA" id="ARBA00005694"/>
    </source>
</evidence>
<dbReference type="FunFam" id="3.30.50.10:FF:000025">
    <property type="entry name" value="GATA transcription factor"/>
    <property type="match status" value="1"/>
</dbReference>
<keyword evidence="6" id="KW-0805">Transcription regulation</keyword>
<sequence>MSYLEEQGLCIPQDRLEDVDFFPNFYDDWIRLDHVMESDVDDVVGQNQEDSRKFLRSNSREIECKVEEDSRKFLRSNSGEIECKVASRIDVCFGQDLQEHKLRENITNTLYFDNDDDDRHSSISVEHEDVWKGKKPRTKIMRKENRNLMFPELHDSNRSSFMLKSKKIKKRCSHCQAEDTPQWRTGPTGRNSLCNACGLRYKVGRLVSNYRPAASPSFDSSKHSNFYRRLIRRNMEVVDDYGMPI</sequence>
<comment type="subcellular location">
    <subcellularLocation>
        <location evidence="1">Nucleus</location>
    </subcellularLocation>
</comment>
<organism evidence="14 15">
    <name type="scientific">Perilla frutescens var. hirtella</name>
    <name type="common">Perilla citriodora</name>
    <name type="synonym">Perilla setoyensis</name>
    <dbReference type="NCBI Taxonomy" id="608512"/>
    <lineage>
        <taxon>Eukaryota</taxon>
        <taxon>Viridiplantae</taxon>
        <taxon>Streptophyta</taxon>
        <taxon>Embryophyta</taxon>
        <taxon>Tracheophyta</taxon>
        <taxon>Spermatophyta</taxon>
        <taxon>Magnoliopsida</taxon>
        <taxon>eudicotyledons</taxon>
        <taxon>Gunneridae</taxon>
        <taxon>Pentapetalae</taxon>
        <taxon>asterids</taxon>
        <taxon>lamiids</taxon>
        <taxon>Lamiales</taxon>
        <taxon>Lamiaceae</taxon>
        <taxon>Nepetoideae</taxon>
        <taxon>Elsholtzieae</taxon>
        <taxon>Perilla</taxon>
    </lineage>
</organism>
<dbReference type="PANTHER" id="PTHR45658:SF46">
    <property type="entry name" value="GATA TRANSCRIPTION FACTOR 4"/>
    <property type="match status" value="1"/>
</dbReference>
<feature type="domain" description="GATA-type" evidence="13">
    <location>
        <begin position="166"/>
        <end position="203"/>
    </location>
</feature>
<keyword evidence="10" id="KW-0539">Nucleus</keyword>
<reference evidence="14 15" key="1">
    <citation type="journal article" date="2021" name="Nat. Commun.">
        <title>Incipient diploidization of the medicinal plant Perilla within 10,000 years.</title>
        <authorList>
            <person name="Zhang Y."/>
            <person name="Shen Q."/>
            <person name="Leng L."/>
            <person name="Zhang D."/>
            <person name="Chen S."/>
            <person name="Shi Y."/>
            <person name="Ning Z."/>
            <person name="Chen S."/>
        </authorList>
    </citation>
    <scope>NUCLEOTIDE SEQUENCE [LARGE SCALE GENOMIC DNA]</scope>
    <source>
        <strain evidence="15">cv. PC099</strain>
    </source>
</reference>
<dbReference type="PANTHER" id="PTHR45658">
    <property type="entry name" value="GATA TRANSCRIPTION FACTOR"/>
    <property type="match status" value="1"/>
</dbReference>
<evidence type="ECO:0000256" key="9">
    <source>
        <dbReference type="ARBA" id="ARBA00023163"/>
    </source>
</evidence>
<evidence type="ECO:0000256" key="7">
    <source>
        <dbReference type="ARBA" id="ARBA00023125"/>
    </source>
</evidence>
<dbReference type="GO" id="GO:0043565">
    <property type="term" value="F:sequence-specific DNA binding"/>
    <property type="evidence" value="ECO:0007669"/>
    <property type="project" value="InterPro"/>
</dbReference>
<name>A0AAD4PB52_PERFH</name>
<dbReference type="SUPFAM" id="SSF57716">
    <property type="entry name" value="Glucocorticoid receptor-like (DNA-binding domain)"/>
    <property type="match status" value="1"/>
</dbReference>
<keyword evidence="8" id="KW-0010">Activator</keyword>
<dbReference type="InterPro" id="IPR051140">
    <property type="entry name" value="GATA_TF"/>
</dbReference>
<dbReference type="InterPro" id="IPR013088">
    <property type="entry name" value="Znf_NHR/GATA"/>
</dbReference>
<dbReference type="PROSITE" id="PS00344">
    <property type="entry name" value="GATA_ZN_FINGER_1"/>
    <property type="match status" value="1"/>
</dbReference>
<evidence type="ECO:0000313" key="14">
    <source>
        <dbReference type="EMBL" id="KAH6832362.1"/>
    </source>
</evidence>
<evidence type="ECO:0000256" key="8">
    <source>
        <dbReference type="ARBA" id="ARBA00023159"/>
    </source>
</evidence>
<protein>
    <submittedName>
        <fullName evidence="14">GATA transcription factor 9</fullName>
    </submittedName>
</protein>
<keyword evidence="9" id="KW-0804">Transcription</keyword>
<evidence type="ECO:0000256" key="10">
    <source>
        <dbReference type="ARBA" id="ARBA00023242"/>
    </source>
</evidence>
<dbReference type="PROSITE" id="PS50114">
    <property type="entry name" value="GATA_ZN_FINGER_2"/>
    <property type="match status" value="1"/>
</dbReference>
<evidence type="ECO:0000259" key="13">
    <source>
        <dbReference type="PROSITE" id="PS50114"/>
    </source>
</evidence>
<comment type="similarity">
    <text evidence="2">Belongs to the type IV zinc-finger family. Class A subfamily.</text>
</comment>
<dbReference type="GO" id="GO:0008270">
    <property type="term" value="F:zinc ion binding"/>
    <property type="evidence" value="ECO:0007669"/>
    <property type="project" value="UniProtKB-KW"/>
</dbReference>
<dbReference type="AlphaFoldDB" id="A0AAD4PB52"/>
<dbReference type="EMBL" id="SDAM02000071">
    <property type="protein sequence ID" value="KAH6832362.1"/>
    <property type="molecule type" value="Genomic_DNA"/>
</dbReference>
<keyword evidence="3" id="KW-0479">Metal-binding</keyword>
<comment type="function">
    <text evidence="11">Transcriptional activator that specifically binds 5'-GATA-3' or 5'-GAT-3' motifs within gene promoters. May be involved in the regulation of some light-responsive genes.</text>
</comment>
<proteinExistence type="inferred from homology"/>
<evidence type="ECO:0000256" key="4">
    <source>
        <dbReference type="ARBA" id="ARBA00022771"/>
    </source>
</evidence>
<evidence type="ECO:0000256" key="3">
    <source>
        <dbReference type="ARBA" id="ARBA00022723"/>
    </source>
</evidence>
<evidence type="ECO:0000256" key="1">
    <source>
        <dbReference type="ARBA" id="ARBA00004123"/>
    </source>
</evidence>
<evidence type="ECO:0000256" key="5">
    <source>
        <dbReference type="ARBA" id="ARBA00022833"/>
    </source>
</evidence>
<dbReference type="GO" id="GO:0030154">
    <property type="term" value="P:cell differentiation"/>
    <property type="evidence" value="ECO:0007669"/>
    <property type="project" value="TreeGrafter"/>
</dbReference>